<accession>A0A378WED5</accession>
<reference evidence="2 3" key="1">
    <citation type="submission" date="2018-06" db="EMBL/GenBank/DDBJ databases">
        <authorList>
            <consortium name="Pathogen Informatics"/>
            <person name="Doyle S."/>
        </authorList>
    </citation>
    <scope>NUCLEOTIDE SEQUENCE [LARGE SCALE GENOMIC DNA]</scope>
    <source>
        <strain evidence="2 3">NCTC1542</strain>
    </source>
</reference>
<proteinExistence type="predicted"/>
<gene>
    <name evidence="2" type="ORF">NCTC1542_06951</name>
</gene>
<dbReference type="AlphaFoldDB" id="A0A378WED5"/>
<evidence type="ECO:0008006" key="4">
    <source>
        <dbReference type="Google" id="ProtNLM"/>
    </source>
</evidence>
<organism evidence="2 3">
    <name type="scientific">Mycolicibacterium fortuitum</name>
    <name type="common">Mycobacterium fortuitum</name>
    <dbReference type="NCBI Taxonomy" id="1766"/>
    <lineage>
        <taxon>Bacteria</taxon>
        <taxon>Bacillati</taxon>
        <taxon>Actinomycetota</taxon>
        <taxon>Actinomycetes</taxon>
        <taxon>Mycobacteriales</taxon>
        <taxon>Mycobacteriaceae</taxon>
        <taxon>Mycolicibacterium</taxon>
    </lineage>
</organism>
<name>A0A378WED5_MYCFO</name>
<evidence type="ECO:0000313" key="2">
    <source>
        <dbReference type="EMBL" id="SUA31596.1"/>
    </source>
</evidence>
<evidence type="ECO:0000313" key="3">
    <source>
        <dbReference type="Proteomes" id="UP000255389"/>
    </source>
</evidence>
<protein>
    <recommendedName>
        <fullName evidence="4">DNA (cytosine-5-)-methyltransferase</fullName>
    </recommendedName>
</protein>
<feature type="region of interest" description="Disordered" evidence="1">
    <location>
        <begin position="1"/>
        <end position="23"/>
    </location>
</feature>
<dbReference type="Proteomes" id="UP000255389">
    <property type="component" value="Unassembled WGS sequence"/>
</dbReference>
<sequence>MTATKKRKQAVKTAQHRPATRRRRFKHDTLVAVDLFSGFGGMTRGIEAAG</sequence>
<dbReference type="EMBL" id="UGQY01000006">
    <property type="protein sequence ID" value="SUA31596.1"/>
    <property type="molecule type" value="Genomic_DNA"/>
</dbReference>
<evidence type="ECO:0000256" key="1">
    <source>
        <dbReference type="SAM" id="MobiDB-lite"/>
    </source>
</evidence>